<dbReference type="Gene3D" id="3.40.50.1580">
    <property type="entry name" value="Nucleoside phosphorylase domain"/>
    <property type="match status" value="1"/>
</dbReference>
<dbReference type="SUPFAM" id="SSF53167">
    <property type="entry name" value="Purine and uridine phosphorylases"/>
    <property type="match status" value="1"/>
</dbReference>
<sequence>MNNKDFQVQIELTAAYIAKHALIQPKVAIVLGSGLGTFTNHAFDAPPQIFNYKDIPNFPQTSVHGHRGALFVGMIRSKPVICFSGRFHSYEGHDSRILTLLPRIASQLGCKAFILTNAAGGTLKGMQTGCLMIIKQHSSTVRFNPLYGYEGDFSIESTSNLKEFIQQLSQSTYPITVSSDDIYSEEMQRIAQEIVTKDEFIQKTKFTFQNIEREIVLHSGIYSWNSGPNYESHSETAFAVDNIPGAVGMSSVHEALMARALGMHVFGMSIITNLASGLSDEVICHEDVQVIGSKVSLAVNEVILEIIEKTDFDQLKKVEKLVDVKNNNNELVQVNEKAPTQEEVKTFAKHFKNINKVVMYSGSKFQTYQQDDILFVQIRKSESTFNILSVIDSCVLHKIDQILVVDQSLPLGTQIHCSNVINLTGNHVTFYDQATQQQNQKSKVLAVFDGIEEPSTSTYFKNLQNYVKADFLTNKVSALPAVHAHLSGLDLFYVSTDMLHQKFISNHPASVQRRTDIPKFNLFSVKQPSYEAAEALFKTLPPFKNVVILDFISSNYTANLAKMISKSTKLSDNLYIESDILYITLPALNQNSDFEQQSALLRILKFASPKIIYLCNAAHGAFIVKDVINSAAINPLRGENDDRFGPRFPDLSEVKTATNYLNLDKKVAVLTLEPFVRCACREELVSEGGCMGVLVLCQQKSNFDCVVGSIEVLTEVLKEFLGLKE</sequence>
<dbReference type="EMBL" id="AUWU02000008">
    <property type="protein sequence ID" value="KAH0569949.1"/>
    <property type="molecule type" value="Genomic_DNA"/>
</dbReference>
<dbReference type="EC" id="2.4.2.1" evidence="3"/>
<dbReference type="Pfam" id="PF01048">
    <property type="entry name" value="PNP_UDP_1"/>
    <property type="match status" value="1"/>
</dbReference>
<organism evidence="8">
    <name type="scientific">Spironucleus salmonicida</name>
    <dbReference type="NCBI Taxonomy" id="348837"/>
    <lineage>
        <taxon>Eukaryota</taxon>
        <taxon>Metamonada</taxon>
        <taxon>Diplomonadida</taxon>
        <taxon>Hexamitidae</taxon>
        <taxon>Hexamitinae</taxon>
        <taxon>Spironucleus</taxon>
    </lineage>
</organism>
<dbReference type="UniPathway" id="UPA00606"/>
<dbReference type="OrthoDB" id="10261782at2759"/>
<dbReference type="AlphaFoldDB" id="V6LDX5"/>
<dbReference type="GO" id="GO:0005737">
    <property type="term" value="C:cytoplasm"/>
    <property type="evidence" value="ECO:0007669"/>
    <property type="project" value="TreeGrafter"/>
</dbReference>
<evidence type="ECO:0000313" key="9">
    <source>
        <dbReference type="EMBL" id="KAH0569949.1"/>
    </source>
</evidence>
<dbReference type="Proteomes" id="UP000018208">
    <property type="component" value="Unassembled WGS sequence"/>
</dbReference>
<name>V6LDX5_9EUKA</name>
<dbReference type="InterPro" id="IPR011268">
    <property type="entry name" value="Purine_phosphorylase"/>
</dbReference>
<feature type="domain" description="Nucleoside phosphorylase" evidence="7">
    <location>
        <begin position="26"/>
        <end position="308"/>
    </location>
</feature>
<dbReference type="VEuPathDB" id="GiardiaDB:SS50377_27921"/>
<evidence type="ECO:0000256" key="3">
    <source>
        <dbReference type="ARBA" id="ARBA00011886"/>
    </source>
</evidence>
<proteinExistence type="inferred from homology"/>
<keyword evidence="5" id="KW-0808">Transferase</keyword>
<reference evidence="8 9" key="1">
    <citation type="journal article" date="2014" name="PLoS Genet.">
        <title>The Genome of Spironucleus salmonicida Highlights a Fish Pathogen Adapted to Fluctuating Environments.</title>
        <authorList>
            <person name="Xu F."/>
            <person name="Jerlstrom-Hultqvist J."/>
            <person name="Einarsson E."/>
            <person name="Astvaldsson A."/>
            <person name="Svard S.G."/>
            <person name="Andersson J.O."/>
        </authorList>
    </citation>
    <scope>NUCLEOTIDE SEQUENCE</scope>
    <source>
        <strain evidence="9">ATCC 50377</strain>
    </source>
</reference>
<evidence type="ECO:0000256" key="4">
    <source>
        <dbReference type="ARBA" id="ARBA00022676"/>
    </source>
</evidence>
<comment type="similarity">
    <text evidence="2">Belongs to the PNP/MTAP phosphorylase family.</text>
</comment>
<comment type="pathway">
    <text evidence="1">Purine metabolism; purine nucleoside salvage.</text>
</comment>
<accession>V6LDX5</accession>
<keyword evidence="4" id="KW-0328">Glycosyltransferase</keyword>
<evidence type="ECO:0000259" key="7">
    <source>
        <dbReference type="Pfam" id="PF01048"/>
    </source>
</evidence>
<gene>
    <name evidence="8" type="ORF">SS50377_17789</name>
    <name evidence="9" type="ORF">SS50377_27921</name>
</gene>
<evidence type="ECO:0000256" key="2">
    <source>
        <dbReference type="ARBA" id="ARBA00006751"/>
    </source>
</evidence>
<dbReference type="PANTHER" id="PTHR11904">
    <property type="entry name" value="METHYLTHIOADENOSINE/PURINE NUCLEOSIDE PHOSPHORYLASE"/>
    <property type="match status" value="1"/>
</dbReference>
<reference evidence="9" key="2">
    <citation type="submission" date="2020-12" db="EMBL/GenBank/DDBJ databases">
        <title>New Spironucleus salmonicida genome in near-complete chromosomes.</title>
        <authorList>
            <person name="Xu F."/>
            <person name="Kurt Z."/>
            <person name="Jimenez-Gonzalez A."/>
            <person name="Astvaldsson A."/>
            <person name="Andersson J.O."/>
            <person name="Svard S.G."/>
        </authorList>
    </citation>
    <scope>NUCLEOTIDE SEQUENCE</scope>
    <source>
        <strain evidence="9">ATCC 50377</strain>
    </source>
</reference>
<keyword evidence="10" id="KW-1185">Reference proteome</keyword>
<dbReference type="InterPro" id="IPR035994">
    <property type="entry name" value="Nucleoside_phosphorylase_sf"/>
</dbReference>
<evidence type="ECO:0000256" key="1">
    <source>
        <dbReference type="ARBA" id="ARBA00005058"/>
    </source>
</evidence>
<dbReference type="PANTHER" id="PTHR11904:SF9">
    <property type="entry name" value="PURINE NUCLEOSIDE PHOSPHORYLASE-RELATED"/>
    <property type="match status" value="1"/>
</dbReference>
<evidence type="ECO:0000256" key="6">
    <source>
        <dbReference type="ARBA" id="ARBA00031036"/>
    </source>
</evidence>
<evidence type="ECO:0000256" key="5">
    <source>
        <dbReference type="ARBA" id="ARBA00022679"/>
    </source>
</evidence>
<protein>
    <recommendedName>
        <fullName evidence="3">purine-nucleoside phosphorylase</fullName>
        <ecNumber evidence="3">2.4.2.1</ecNumber>
    </recommendedName>
    <alternativeName>
        <fullName evidence="6">Inosine-guanosine phosphorylase</fullName>
    </alternativeName>
</protein>
<evidence type="ECO:0000313" key="10">
    <source>
        <dbReference type="Proteomes" id="UP000018208"/>
    </source>
</evidence>
<dbReference type="InterPro" id="IPR000845">
    <property type="entry name" value="Nucleoside_phosphorylase_d"/>
</dbReference>
<dbReference type="EMBL" id="KI546159">
    <property type="protein sequence ID" value="EST42483.1"/>
    <property type="molecule type" value="Genomic_DNA"/>
</dbReference>
<evidence type="ECO:0000313" key="8">
    <source>
        <dbReference type="EMBL" id="EST42483.1"/>
    </source>
</evidence>
<dbReference type="CDD" id="cd09009">
    <property type="entry name" value="PNP-EcPNPII_like"/>
    <property type="match status" value="1"/>
</dbReference>
<dbReference type="GO" id="GO:0004731">
    <property type="term" value="F:purine-nucleoside phosphorylase activity"/>
    <property type="evidence" value="ECO:0007669"/>
    <property type="project" value="UniProtKB-EC"/>
</dbReference>
<dbReference type="GO" id="GO:0009116">
    <property type="term" value="P:nucleoside metabolic process"/>
    <property type="evidence" value="ECO:0007669"/>
    <property type="project" value="InterPro"/>
</dbReference>